<dbReference type="EMBL" id="JAIWYP010000001">
    <property type="protein sequence ID" value="KAH3894908.1"/>
    <property type="molecule type" value="Genomic_DNA"/>
</dbReference>
<keyword evidence="2" id="KW-1185">Reference proteome</keyword>
<comment type="caution">
    <text evidence="1">The sequence shown here is derived from an EMBL/GenBank/DDBJ whole genome shotgun (WGS) entry which is preliminary data.</text>
</comment>
<evidence type="ECO:0000313" key="1">
    <source>
        <dbReference type="EMBL" id="KAH3894908.1"/>
    </source>
</evidence>
<reference evidence="1" key="1">
    <citation type="journal article" date="2019" name="bioRxiv">
        <title>The Genome of the Zebra Mussel, Dreissena polymorpha: A Resource for Invasive Species Research.</title>
        <authorList>
            <person name="McCartney M.A."/>
            <person name="Auch B."/>
            <person name="Kono T."/>
            <person name="Mallez S."/>
            <person name="Zhang Y."/>
            <person name="Obille A."/>
            <person name="Becker A."/>
            <person name="Abrahante J.E."/>
            <person name="Garbe J."/>
            <person name="Badalamenti J.P."/>
            <person name="Herman A."/>
            <person name="Mangelson H."/>
            <person name="Liachko I."/>
            <person name="Sullivan S."/>
            <person name="Sone E.D."/>
            <person name="Koren S."/>
            <person name="Silverstein K.A.T."/>
            <person name="Beckman K.B."/>
            <person name="Gohl D.M."/>
        </authorList>
    </citation>
    <scope>NUCLEOTIDE SEQUENCE</scope>
    <source>
        <strain evidence="1">Duluth1</strain>
        <tissue evidence="1">Whole animal</tissue>
    </source>
</reference>
<proteinExistence type="predicted"/>
<evidence type="ECO:0008006" key="3">
    <source>
        <dbReference type="Google" id="ProtNLM"/>
    </source>
</evidence>
<organism evidence="1 2">
    <name type="scientific">Dreissena polymorpha</name>
    <name type="common">Zebra mussel</name>
    <name type="synonym">Mytilus polymorpha</name>
    <dbReference type="NCBI Taxonomy" id="45954"/>
    <lineage>
        <taxon>Eukaryota</taxon>
        <taxon>Metazoa</taxon>
        <taxon>Spiralia</taxon>
        <taxon>Lophotrochozoa</taxon>
        <taxon>Mollusca</taxon>
        <taxon>Bivalvia</taxon>
        <taxon>Autobranchia</taxon>
        <taxon>Heteroconchia</taxon>
        <taxon>Euheterodonta</taxon>
        <taxon>Imparidentia</taxon>
        <taxon>Neoheterodontei</taxon>
        <taxon>Myida</taxon>
        <taxon>Dreissenoidea</taxon>
        <taxon>Dreissenidae</taxon>
        <taxon>Dreissena</taxon>
    </lineage>
</organism>
<name>A0A9D4NHR0_DREPO</name>
<gene>
    <name evidence="1" type="ORF">DPMN_019068</name>
</gene>
<dbReference type="Proteomes" id="UP000828390">
    <property type="component" value="Unassembled WGS sequence"/>
</dbReference>
<evidence type="ECO:0000313" key="2">
    <source>
        <dbReference type="Proteomes" id="UP000828390"/>
    </source>
</evidence>
<dbReference type="AlphaFoldDB" id="A0A9D4NHR0"/>
<accession>A0A9D4NHR0</accession>
<reference evidence="1" key="2">
    <citation type="submission" date="2020-11" db="EMBL/GenBank/DDBJ databases">
        <authorList>
            <person name="McCartney M.A."/>
            <person name="Auch B."/>
            <person name="Kono T."/>
            <person name="Mallez S."/>
            <person name="Becker A."/>
            <person name="Gohl D.M."/>
            <person name="Silverstein K.A.T."/>
            <person name="Koren S."/>
            <person name="Bechman K.B."/>
            <person name="Herman A."/>
            <person name="Abrahante J.E."/>
            <person name="Garbe J."/>
        </authorList>
    </citation>
    <scope>NUCLEOTIDE SEQUENCE</scope>
    <source>
        <strain evidence="1">Duluth1</strain>
        <tissue evidence="1">Whole animal</tissue>
    </source>
</reference>
<protein>
    <recommendedName>
        <fullName evidence="3">DDE Tnp4 domain-containing protein</fullName>
    </recommendedName>
</protein>
<sequence length="89" mass="10113">MFMVSQEVQFVRVFGRCLHKTGGYLQFSPQKIALVVTVCAKLHNLCLSDGFLDIDDIDVEDDDDNVQLPLENPDLNALHARALLIERFH</sequence>